<dbReference type="InterPro" id="IPR013324">
    <property type="entry name" value="RNA_pol_sigma_r3/r4-like"/>
</dbReference>
<gene>
    <name evidence="8" type="ORF">CVU83_00040</name>
</gene>
<dbReference type="InterPro" id="IPR007627">
    <property type="entry name" value="RNA_pol_sigma70_r2"/>
</dbReference>
<organism evidence="8 9">
    <name type="scientific">Candidatus Falkowbacteria bacterium HGW-Falkowbacteria-2</name>
    <dbReference type="NCBI Taxonomy" id="2013769"/>
    <lineage>
        <taxon>Bacteria</taxon>
        <taxon>Candidatus Falkowiibacteriota</taxon>
    </lineage>
</organism>
<dbReference type="SUPFAM" id="SSF88946">
    <property type="entry name" value="Sigma2 domain of RNA polymerase sigma factors"/>
    <property type="match status" value="1"/>
</dbReference>
<dbReference type="Pfam" id="PF04542">
    <property type="entry name" value="Sigma70_r2"/>
    <property type="match status" value="1"/>
</dbReference>
<dbReference type="Gene3D" id="1.10.10.10">
    <property type="entry name" value="Winged helix-like DNA-binding domain superfamily/Winged helix DNA-binding domain"/>
    <property type="match status" value="1"/>
</dbReference>
<evidence type="ECO:0000313" key="9">
    <source>
        <dbReference type="Proteomes" id="UP000233325"/>
    </source>
</evidence>
<keyword evidence="5" id="KW-0804">Transcription</keyword>
<dbReference type="GO" id="GO:0003677">
    <property type="term" value="F:DNA binding"/>
    <property type="evidence" value="ECO:0007669"/>
    <property type="project" value="UniProtKB-KW"/>
</dbReference>
<dbReference type="PANTHER" id="PTHR43133:SF8">
    <property type="entry name" value="RNA POLYMERASE SIGMA FACTOR HI_1459-RELATED"/>
    <property type="match status" value="1"/>
</dbReference>
<name>A0A2N2E3V1_9BACT</name>
<evidence type="ECO:0000313" key="8">
    <source>
        <dbReference type="EMBL" id="PKM89397.1"/>
    </source>
</evidence>
<comment type="caution">
    <text evidence="8">The sequence shown here is derived from an EMBL/GenBank/DDBJ whole genome shotgun (WGS) entry which is preliminary data.</text>
</comment>
<dbReference type="EMBL" id="PHAH01000001">
    <property type="protein sequence ID" value="PKM89397.1"/>
    <property type="molecule type" value="Genomic_DNA"/>
</dbReference>
<dbReference type="Pfam" id="PF08281">
    <property type="entry name" value="Sigma70_r4_2"/>
    <property type="match status" value="1"/>
</dbReference>
<dbReference type="InterPro" id="IPR039425">
    <property type="entry name" value="RNA_pol_sigma-70-like"/>
</dbReference>
<dbReference type="Proteomes" id="UP000233325">
    <property type="component" value="Unassembled WGS sequence"/>
</dbReference>
<feature type="domain" description="RNA polymerase sigma-70 region 2" evidence="6">
    <location>
        <begin position="30"/>
        <end position="95"/>
    </location>
</feature>
<evidence type="ECO:0000256" key="3">
    <source>
        <dbReference type="ARBA" id="ARBA00023082"/>
    </source>
</evidence>
<dbReference type="InterPro" id="IPR014284">
    <property type="entry name" value="RNA_pol_sigma-70_dom"/>
</dbReference>
<dbReference type="GO" id="GO:0006352">
    <property type="term" value="P:DNA-templated transcription initiation"/>
    <property type="evidence" value="ECO:0007669"/>
    <property type="project" value="InterPro"/>
</dbReference>
<reference evidence="8 9" key="1">
    <citation type="journal article" date="2017" name="ISME J.">
        <title>Potential for microbial H2 and metal transformations associated with novel bacteria and archaea in deep terrestrial subsurface sediments.</title>
        <authorList>
            <person name="Hernsdorf A.W."/>
            <person name="Amano Y."/>
            <person name="Miyakawa K."/>
            <person name="Ise K."/>
            <person name="Suzuki Y."/>
            <person name="Anantharaman K."/>
            <person name="Probst A."/>
            <person name="Burstein D."/>
            <person name="Thomas B.C."/>
            <person name="Banfield J.F."/>
        </authorList>
    </citation>
    <scope>NUCLEOTIDE SEQUENCE [LARGE SCALE GENOMIC DNA]</scope>
    <source>
        <strain evidence="8">HGW-Falkowbacteria-2</strain>
    </source>
</reference>
<evidence type="ECO:0000259" key="6">
    <source>
        <dbReference type="Pfam" id="PF04542"/>
    </source>
</evidence>
<dbReference type="Gene3D" id="1.10.1740.10">
    <property type="match status" value="1"/>
</dbReference>
<protein>
    <recommendedName>
        <fullName evidence="10">RNA polymerase subunit sigma-24</fullName>
    </recommendedName>
</protein>
<keyword evidence="3" id="KW-0731">Sigma factor</keyword>
<evidence type="ECO:0000256" key="1">
    <source>
        <dbReference type="ARBA" id="ARBA00010641"/>
    </source>
</evidence>
<evidence type="ECO:0000256" key="5">
    <source>
        <dbReference type="ARBA" id="ARBA00023163"/>
    </source>
</evidence>
<feature type="domain" description="RNA polymerase sigma factor 70 region 4 type 2" evidence="7">
    <location>
        <begin position="131"/>
        <end position="183"/>
    </location>
</feature>
<dbReference type="PANTHER" id="PTHR43133">
    <property type="entry name" value="RNA POLYMERASE ECF-TYPE SIGMA FACTO"/>
    <property type="match status" value="1"/>
</dbReference>
<evidence type="ECO:0008006" key="10">
    <source>
        <dbReference type="Google" id="ProtNLM"/>
    </source>
</evidence>
<dbReference type="AlphaFoldDB" id="A0A2N2E3V1"/>
<comment type="similarity">
    <text evidence="1">Belongs to the sigma-70 factor family. ECF subfamily.</text>
</comment>
<dbReference type="GO" id="GO:0016987">
    <property type="term" value="F:sigma factor activity"/>
    <property type="evidence" value="ECO:0007669"/>
    <property type="project" value="UniProtKB-KW"/>
</dbReference>
<dbReference type="InterPro" id="IPR013325">
    <property type="entry name" value="RNA_pol_sigma_r2"/>
</dbReference>
<proteinExistence type="inferred from homology"/>
<sequence length="196" mass="22777">MAPNLIKKFKDKQLLQQLKSGDKEAFIKVYDDYVEDVYRFVYFKVGREEEARDLTSMIFLKAWNYIQSNSLSDSRTLRALVYKVARTSIIDYYRESGNKLEVSLDDENNPIDVVDDNQDLAANMDQESDMELIRKQLPLLKEEYREVIILRFVNDLSLEEIAAVTGKSKGNIRVILHRALAALKEMVEGEMEKGKR</sequence>
<dbReference type="InterPro" id="IPR036388">
    <property type="entry name" value="WH-like_DNA-bd_sf"/>
</dbReference>
<accession>A0A2N2E3V1</accession>
<evidence type="ECO:0000259" key="7">
    <source>
        <dbReference type="Pfam" id="PF08281"/>
    </source>
</evidence>
<dbReference type="NCBIfam" id="TIGR02937">
    <property type="entry name" value="sigma70-ECF"/>
    <property type="match status" value="1"/>
</dbReference>
<keyword evidence="2" id="KW-0805">Transcription regulation</keyword>
<evidence type="ECO:0000256" key="2">
    <source>
        <dbReference type="ARBA" id="ARBA00023015"/>
    </source>
</evidence>
<dbReference type="CDD" id="cd06171">
    <property type="entry name" value="Sigma70_r4"/>
    <property type="match status" value="1"/>
</dbReference>
<evidence type="ECO:0000256" key="4">
    <source>
        <dbReference type="ARBA" id="ARBA00023125"/>
    </source>
</evidence>
<keyword evidence="4" id="KW-0238">DNA-binding</keyword>
<dbReference type="SUPFAM" id="SSF88659">
    <property type="entry name" value="Sigma3 and sigma4 domains of RNA polymerase sigma factors"/>
    <property type="match status" value="1"/>
</dbReference>
<dbReference type="InterPro" id="IPR013249">
    <property type="entry name" value="RNA_pol_sigma70_r4_t2"/>
</dbReference>